<keyword evidence="2" id="KW-1185">Reference proteome</keyword>
<evidence type="ECO:0000313" key="1">
    <source>
        <dbReference type="EMBL" id="AAU11074.1"/>
    </source>
</evidence>
<sequence length="62" mass="7033">MYCLSAVFKNLFKAVTANDLNHISQYISKYKLNLCLSDKTSSLSNLRASCLICSIIEFLLIR</sequence>
<accession>Q677N3</accession>
<organism evidence="1 2">
    <name type="scientific">lymphocystis disease virus-China</name>
    <dbReference type="NCBI Taxonomy" id="256729"/>
    <lineage>
        <taxon>Viruses</taxon>
        <taxon>Varidnaviria</taxon>
        <taxon>Bamfordvirae</taxon>
        <taxon>Nucleocytoviricota</taxon>
        <taxon>Megaviricetes</taxon>
        <taxon>Pimascovirales</taxon>
        <taxon>Pimascovirales incertae sedis</taxon>
        <taxon>Iridoviridae</taxon>
        <taxon>Alphairidovirinae</taxon>
        <taxon>Lymphocystivirus</taxon>
        <taxon>Lymphocystivirus paralichthys1</taxon>
        <taxon>Lymphocystis disease virus 2</taxon>
    </lineage>
</organism>
<dbReference type="GeneID" id="2979098"/>
<proteinExistence type="predicted"/>
<dbReference type="RefSeq" id="YP_073735.1">
    <property type="nucleotide sequence ID" value="NC_005902.1"/>
</dbReference>
<dbReference type="KEGG" id="vg:2979098"/>
<name>Q677N3_9VIRU</name>
<evidence type="ECO:0000313" key="2">
    <source>
        <dbReference type="Proteomes" id="UP000106699"/>
    </source>
</evidence>
<reference evidence="1 2" key="1">
    <citation type="journal article" date="2004" name="J. Virol.">
        <title>Complete genome sequence of lymphocystis disease virus isolated from China.</title>
        <authorList>
            <person name="Zhang Q.Y."/>
            <person name="Xiao F."/>
            <person name="Xie J."/>
            <person name="Li Z.Q."/>
            <person name="Gui J.F."/>
        </authorList>
    </citation>
    <scope>NUCLEOTIDE SEQUENCE [LARGE SCALE GENOMIC DNA]</scope>
</reference>
<protein>
    <submittedName>
        <fullName evidence="1">Uncharacterized protein</fullName>
    </submittedName>
</protein>
<dbReference type="Proteomes" id="UP000106699">
    <property type="component" value="Segment"/>
</dbReference>
<dbReference type="EMBL" id="AY380826">
    <property type="protein sequence ID" value="AAU11074.1"/>
    <property type="molecule type" value="Genomic_DNA"/>
</dbReference>